<evidence type="ECO:0000313" key="2">
    <source>
        <dbReference type="EMBL" id="DAE18442.1"/>
    </source>
</evidence>
<dbReference type="Gene3D" id="3.40.50.300">
    <property type="entry name" value="P-loop containing nucleotide triphosphate hydrolases"/>
    <property type="match status" value="1"/>
</dbReference>
<accession>A0A8S5QHI3</accession>
<evidence type="ECO:0000256" key="1">
    <source>
        <dbReference type="SAM" id="Coils"/>
    </source>
</evidence>
<dbReference type="SUPFAM" id="SSF52540">
    <property type="entry name" value="P-loop containing nucleoside triphosphate hydrolases"/>
    <property type="match status" value="1"/>
</dbReference>
<feature type="coiled-coil region" evidence="1">
    <location>
        <begin position="338"/>
        <end position="371"/>
    </location>
</feature>
<feature type="coiled-coil region" evidence="1">
    <location>
        <begin position="257"/>
        <end position="291"/>
    </location>
</feature>
<name>A0A8S5QHI3_9CAUD</name>
<proteinExistence type="predicted"/>
<sequence length="476" mass="54240">MRITKIKIKNLFGISETELDGRNIELSGSNGTGKTSVIDAIRYALTNQSDRDYIIRNGEKEGEILIEAGAGLYINRKKRTDKADYKSVKEAGREIGSPESMLKTLFTPLQLNPVEFTQMTKAEQNRVILDLIEYDWDLNWIREQFGEIPPDVNYEQNILQVLNDIQSEKGYYFQERQNVNRDIRNNRALIEDISKDIPSGYQADKWEAFDLSAKYHELEKIRQSNDLIMRAKAFKDSYDNKMRGYEAEKEISISSNERAIASERESLKANIERLKAEQLATEEKLKGLDAKLEDKNRVAIAEFETKVAKLQKDIGTANEYIDKPIVDTTALSDEISTAEEMKRHLNEYARLKAKEEETEQLTEVSNEFTRKIELARKLPGEILETATLPVAGLTVENGIPLINGLPVTNLSEGEKLELCVDVALSKPNSLQVILIDGVERLSDSNRERLYAKCKEKGLQFIATRTTNSDELEINYL</sequence>
<dbReference type="InterPro" id="IPR027417">
    <property type="entry name" value="P-loop_NTPase"/>
</dbReference>
<reference evidence="2" key="1">
    <citation type="journal article" date="2021" name="Proc. Natl. Acad. Sci. U.S.A.">
        <title>A Catalog of Tens of Thousands of Viruses from Human Metagenomes Reveals Hidden Associations with Chronic Diseases.</title>
        <authorList>
            <person name="Tisza M.J."/>
            <person name="Buck C.B."/>
        </authorList>
    </citation>
    <scope>NUCLEOTIDE SEQUENCE</scope>
    <source>
        <strain evidence="2">CtNs77</strain>
    </source>
</reference>
<protein>
    <submittedName>
        <fullName evidence="2">ATPase</fullName>
    </submittedName>
</protein>
<organism evidence="2">
    <name type="scientific">Siphoviridae sp. ctNs77</name>
    <dbReference type="NCBI Taxonomy" id="2825473"/>
    <lineage>
        <taxon>Viruses</taxon>
        <taxon>Duplodnaviria</taxon>
        <taxon>Heunggongvirae</taxon>
        <taxon>Uroviricota</taxon>
        <taxon>Caudoviricetes</taxon>
    </lineage>
</organism>
<keyword evidence="1" id="KW-0175">Coiled coil</keyword>
<dbReference type="EMBL" id="BK015656">
    <property type="protein sequence ID" value="DAE18442.1"/>
    <property type="molecule type" value="Genomic_DNA"/>
</dbReference>